<dbReference type="GO" id="GO:0046872">
    <property type="term" value="F:metal ion binding"/>
    <property type="evidence" value="ECO:0007669"/>
    <property type="project" value="UniProtKB-KW"/>
</dbReference>
<dbReference type="InterPro" id="IPR036249">
    <property type="entry name" value="Thioredoxin-like_sf"/>
</dbReference>
<evidence type="ECO:0000256" key="1">
    <source>
        <dbReference type="ARBA" id="ARBA00010643"/>
    </source>
</evidence>
<dbReference type="GO" id="GO:0003954">
    <property type="term" value="F:NADH dehydrogenase activity"/>
    <property type="evidence" value="ECO:0007669"/>
    <property type="project" value="TreeGrafter"/>
</dbReference>
<sequence>MSGHFTHDFPESGSVDHTDQSTNLDATAEAELRELASRYPHPRSALLPMLHLVQSYDGRISPRGIELCAEILEITTAQVSGVATFYTMYKRKPAGHNHLGVCTTALCAVMGGDILLERAKRRLGIDEGQTTPCGKVSLERLECNAACDYAPVAMVNWEFFDDMTPEKMDELIDKLMNGEEVVSPRGATITSWREAERVLAGFPDGRADEGPSAGHASCLGRTIAEERGWSAPDPAALPTPEPKEETK</sequence>
<keyword evidence="5 7" id="KW-0411">Iron-sulfur</keyword>
<dbReference type="EMBL" id="RQZG01000016">
    <property type="protein sequence ID" value="RRD03792.1"/>
    <property type="molecule type" value="Genomic_DNA"/>
</dbReference>
<dbReference type="GO" id="GO:0051537">
    <property type="term" value="F:2 iron, 2 sulfur cluster binding"/>
    <property type="evidence" value="ECO:0007669"/>
    <property type="project" value="UniProtKB-KW"/>
</dbReference>
<evidence type="ECO:0000256" key="3">
    <source>
        <dbReference type="ARBA" id="ARBA00022723"/>
    </source>
</evidence>
<keyword evidence="4 7" id="KW-0408">Iron</keyword>
<dbReference type="Gene3D" id="1.10.10.1590">
    <property type="entry name" value="NADH-quinone oxidoreductase subunit E"/>
    <property type="match status" value="1"/>
</dbReference>
<dbReference type="Proteomes" id="UP000280819">
    <property type="component" value="Unassembled WGS sequence"/>
</dbReference>
<dbReference type="FunFam" id="1.10.10.1590:FF:000001">
    <property type="entry name" value="NADH-quinone oxidoreductase subunit E"/>
    <property type="match status" value="1"/>
</dbReference>
<keyword evidence="2 7" id="KW-0001">2Fe-2S</keyword>
<dbReference type="Gene3D" id="3.40.30.10">
    <property type="entry name" value="Glutaredoxin"/>
    <property type="match status" value="1"/>
</dbReference>
<dbReference type="EC" id="1.6.5.11" evidence="9"/>
<keyword evidence="9" id="KW-0560">Oxidoreductase</keyword>
<evidence type="ECO:0000256" key="8">
    <source>
        <dbReference type="SAM" id="MobiDB-lite"/>
    </source>
</evidence>
<evidence type="ECO:0000313" key="10">
    <source>
        <dbReference type="Proteomes" id="UP000280819"/>
    </source>
</evidence>
<dbReference type="PANTHER" id="PTHR10371">
    <property type="entry name" value="NADH DEHYDROGENASE UBIQUINONE FLAVOPROTEIN 2, MITOCHONDRIAL"/>
    <property type="match status" value="1"/>
</dbReference>
<dbReference type="InterPro" id="IPR002023">
    <property type="entry name" value="NuoE-like"/>
</dbReference>
<feature type="binding site" evidence="7">
    <location>
        <position position="147"/>
    </location>
    <ligand>
        <name>[2Fe-2S] cluster</name>
        <dbReference type="ChEBI" id="CHEBI:190135"/>
    </ligand>
</feature>
<evidence type="ECO:0000256" key="7">
    <source>
        <dbReference type="PIRSR" id="PIRSR000216-1"/>
    </source>
</evidence>
<feature type="binding site" evidence="7">
    <location>
        <position position="143"/>
    </location>
    <ligand>
        <name>[2Fe-2S] cluster</name>
        <dbReference type="ChEBI" id="CHEBI:190135"/>
    </ligand>
</feature>
<comment type="caution">
    <text evidence="9">The sequence shown here is derived from an EMBL/GenBank/DDBJ whole genome shotgun (WGS) entry which is preliminary data.</text>
</comment>
<protein>
    <submittedName>
        <fullName evidence="9">NADH-quinone oxidoreductase subunit NuoE</fullName>
        <ecNumber evidence="9">1.6.5.11</ecNumber>
    </submittedName>
</protein>
<dbReference type="InterPro" id="IPR042128">
    <property type="entry name" value="NuoE_dom"/>
</dbReference>
<feature type="binding site" evidence="7">
    <location>
        <position position="102"/>
    </location>
    <ligand>
        <name>[2Fe-2S] cluster</name>
        <dbReference type="ChEBI" id="CHEBI:190135"/>
    </ligand>
</feature>
<evidence type="ECO:0000313" key="9">
    <source>
        <dbReference type="EMBL" id="RRD03792.1"/>
    </source>
</evidence>
<dbReference type="RefSeq" id="WP_124845482.1">
    <property type="nucleotide sequence ID" value="NZ_JAUNKP010000014.1"/>
</dbReference>
<comment type="similarity">
    <text evidence="1">Belongs to the complex I 24 kDa subunit family.</text>
</comment>
<dbReference type="InterPro" id="IPR041921">
    <property type="entry name" value="NuoE_N"/>
</dbReference>
<name>A0A3P1T2S9_9ACTN</name>
<accession>A0A3P1T2S9</accession>
<feature type="region of interest" description="Disordered" evidence="8">
    <location>
        <begin position="1"/>
        <end position="22"/>
    </location>
</feature>
<feature type="compositionally biased region" description="Basic and acidic residues" evidence="8">
    <location>
        <begin position="1"/>
        <end position="19"/>
    </location>
</feature>
<dbReference type="AlphaFoldDB" id="A0A3P1T2S9"/>
<feature type="region of interest" description="Disordered" evidence="8">
    <location>
        <begin position="204"/>
        <end position="247"/>
    </location>
</feature>
<dbReference type="CDD" id="cd03064">
    <property type="entry name" value="TRX_Fd_NuoE"/>
    <property type="match status" value="1"/>
</dbReference>
<dbReference type="SUPFAM" id="SSF52833">
    <property type="entry name" value="Thioredoxin-like"/>
    <property type="match status" value="1"/>
</dbReference>
<evidence type="ECO:0000256" key="4">
    <source>
        <dbReference type="ARBA" id="ARBA00023004"/>
    </source>
</evidence>
<comment type="cofactor">
    <cofactor evidence="7">
        <name>[2Fe-2S] cluster</name>
        <dbReference type="ChEBI" id="CHEBI:190135"/>
    </cofactor>
    <text evidence="7">Binds 1 [2Fe-2S] cluster.</text>
</comment>
<evidence type="ECO:0000256" key="6">
    <source>
        <dbReference type="ARBA" id="ARBA00034078"/>
    </source>
</evidence>
<reference evidence="9 10" key="1">
    <citation type="submission" date="2018-11" db="EMBL/GenBank/DDBJ databases">
        <title>Genomes From Bacteria Associated with the Canine Oral Cavity: a Test Case for Automated Genome-Based Taxonomic Assignment.</title>
        <authorList>
            <person name="Coil D.A."/>
            <person name="Jospin G."/>
            <person name="Darling A.E."/>
            <person name="Wallis C."/>
            <person name="Davis I.J."/>
            <person name="Harris S."/>
            <person name="Eisen J.A."/>
            <person name="Holcombe L.J."/>
            <person name="O'Flynn C."/>
        </authorList>
    </citation>
    <scope>NUCLEOTIDE SEQUENCE [LARGE SCALE GENOMIC DNA]</scope>
    <source>
        <strain evidence="9 10">OH887_COT-365</strain>
    </source>
</reference>
<dbReference type="PIRSF" id="PIRSF000216">
    <property type="entry name" value="NADH_DH_24kDa"/>
    <property type="match status" value="1"/>
</dbReference>
<keyword evidence="3 7" id="KW-0479">Metal-binding</keyword>
<gene>
    <name evidence="9" type="primary">nuoE</name>
    <name evidence="9" type="ORF">EII34_12395</name>
</gene>
<evidence type="ECO:0000256" key="5">
    <source>
        <dbReference type="ARBA" id="ARBA00023014"/>
    </source>
</evidence>
<organism evidence="9 10">
    <name type="scientific">Arachnia propionica</name>
    <dbReference type="NCBI Taxonomy" id="1750"/>
    <lineage>
        <taxon>Bacteria</taxon>
        <taxon>Bacillati</taxon>
        <taxon>Actinomycetota</taxon>
        <taxon>Actinomycetes</taxon>
        <taxon>Propionibacteriales</taxon>
        <taxon>Propionibacteriaceae</taxon>
        <taxon>Arachnia</taxon>
    </lineage>
</organism>
<dbReference type="PANTHER" id="PTHR10371:SF3">
    <property type="entry name" value="NADH DEHYDROGENASE [UBIQUINONE] FLAVOPROTEIN 2, MITOCHONDRIAL"/>
    <property type="match status" value="1"/>
</dbReference>
<feature type="binding site" evidence="7">
    <location>
        <position position="107"/>
    </location>
    <ligand>
        <name>[2Fe-2S] cluster</name>
        <dbReference type="ChEBI" id="CHEBI:190135"/>
    </ligand>
</feature>
<dbReference type="Pfam" id="PF01257">
    <property type="entry name" value="2Fe-2S_thioredx"/>
    <property type="match status" value="1"/>
</dbReference>
<dbReference type="NCBIfam" id="TIGR01958">
    <property type="entry name" value="nuoE_fam"/>
    <property type="match status" value="1"/>
</dbReference>
<comment type="cofactor">
    <cofactor evidence="6">
        <name>[2Fe-2S] cluster</name>
        <dbReference type="ChEBI" id="CHEBI:190135"/>
    </cofactor>
</comment>
<dbReference type="NCBIfam" id="NF005721">
    <property type="entry name" value="PRK07539.1-1"/>
    <property type="match status" value="1"/>
</dbReference>
<proteinExistence type="inferred from homology"/>
<dbReference type="OrthoDB" id="9807941at2"/>
<evidence type="ECO:0000256" key="2">
    <source>
        <dbReference type="ARBA" id="ARBA00022714"/>
    </source>
</evidence>